<proteinExistence type="inferred from homology"/>
<dbReference type="InterPro" id="IPR055418">
    <property type="entry name" value="UFD1_N2"/>
</dbReference>
<dbReference type="InterPro" id="IPR004854">
    <property type="entry name" value="Ufd1-like"/>
</dbReference>
<gene>
    <name evidence="5" type="ORF">PVLDE_0700520</name>
</gene>
<dbReference type="Gene3D" id="3.10.330.10">
    <property type="match status" value="1"/>
</dbReference>
<protein>
    <submittedName>
        <fullName evidence="5">Ubiquitin fusion degradation protein 1, putative</fullName>
    </submittedName>
</protein>
<dbReference type="InterPro" id="IPR055417">
    <property type="entry name" value="UFD1_N1"/>
</dbReference>
<dbReference type="GO" id="GO:0031593">
    <property type="term" value="F:polyubiquitin modification-dependent protein binding"/>
    <property type="evidence" value="ECO:0007669"/>
    <property type="project" value="TreeGrafter"/>
</dbReference>
<feature type="domain" description="Ubiquitin fusion degradation protein UFD1 N-terminal subdomain 1" evidence="3">
    <location>
        <begin position="75"/>
        <end position="155"/>
    </location>
</feature>
<evidence type="ECO:0000313" key="5">
    <source>
        <dbReference type="EMBL" id="CAD2088846.1"/>
    </source>
</evidence>
<reference evidence="5 6" key="1">
    <citation type="submission" date="2020-08" db="EMBL/GenBank/DDBJ databases">
        <authorList>
            <person name="Ramaprasad A."/>
        </authorList>
    </citation>
    <scope>NUCLEOTIDE SEQUENCE [LARGE SCALE GENOMIC DNA]</scope>
</reference>
<dbReference type="Gene3D" id="2.40.40.50">
    <property type="entry name" value="Ubiquitin fusion degradation protein UFD1, N-terminal domain"/>
    <property type="match status" value="1"/>
</dbReference>
<comment type="similarity">
    <text evidence="1">Belongs to the UFD1 family.</text>
</comment>
<dbReference type="GO" id="GO:0034098">
    <property type="term" value="C:VCP-NPL4-UFD1 AAA ATPase complex"/>
    <property type="evidence" value="ECO:0007669"/>
    <property type="project" value="TreeGrafter"/>
</dbReference>
<evidence type="ECO:0000259" key="3">
    <source>
        <dbReference type="Pfam" id="PF03152"/>
    </source>
</evidence>
<evidence type="ECO:0000259" key="4">
    <source>
        <dbReference type="Pfam" id="PF24842"/>
    </source>
</evidence>
<evidence type="ECO:0000256" key="1">
    <source>
        <dbReference type="ARBA" id="ARBA00006043"/>
    </source>
</evidence>
<dbReference type="GO" id="GO:0036503">
    <property type="term" value="P:ERAD pathway"/>
    <property type="evidence" value="ECO:0007669"/>
    <property type="project" value="TreeGrafter"/>
</dbReference>
<dbReference type="Pfam" id="PF03152">
    <property type="entry name" value="UFD1_N1"/>
    <property type="match status" value="1"/>
</dbReference>
<dbReference type="Proteomes" id="UP000515308">
    <property type="component" value="Chromosome PVLDE_07"/>
</dbReference>
<sequence>MDDDFARALNKFNSNRLFNKHNIIKNVNKTTERSQNKKQSILNKLKEDLELEYIHSSNNKICQKFLTLCLRKSSGKLNDHSDKIILPVSILKTLEKGTYSNEVSFPYTFSLKNVQNNYMTHACVLEFSSSEGIIEVSENIKENLGIFEKNGVIRILVTYANLSKCDFIKFESLNENINDIKFMKNLLENQLSLNYSTLTLGDYVHINNLKFYISELEPDNAVSLINTDITVDICERTNISGNQINFFSNDIKTGNNSNPYEIINNTQVNITNIINSEFKKYKFIINYNILELLKKGNISINISLKSEDINKFNIFISFPPYDDVSETVHHLHFDDCYDQIKIDKEIIQKCLKYHFIYFQSERKNEATQPITSIATTNENNNLLCCDNYDGNNSSQKSSQDYSEILEYVYDQFFPHIIFLGISSNSNSPVEYNLSTNVIENAMSSTKDKDIENQAIKKSANNNMLHNQNYIKCDNCLKDILEYNINMHKIHCIKNFSICNICKQSFKKNELINHMHCDLCNEGMHINDKNKHNLIWHVKIKCLCEKSFYRKQFIFHQKLFCPKKIIFCPFCNIFTAHFTNIYDEDFIIANFFDQLDNKQVNSICSNNNRQINPNFETKSISYYVNLLHNNFTYFLKYIKNSEHEKYCGSKSISCIICKKNMYRNIYLTHLISFHNFTKIDAFKIINENIQIQ</sequence>
<keyword evidence="2" id="KW-0833">Ubl conjugation pathway</keyword>
<evidence type="ECO:0000313" key="6">
    <source>
        <dbReference type="Proteomes" id="UP000515308"/>
    </source>
</evidence>
<feature type="domain" description="Ubiquitin fusion degradation protein UFD1 N-terminal subdomain 2" evidence="4">
    <location>
        <begin position="164"/>
        <end position="235"/>
    </location>
</feature>
<dbReference type="PANTHER" id="PTHR12555">
    <property type="entry name" value="UBIQUITIN FUSION DEGRADATON PROTEIN 1"/>
    <property type="match status" value="1"/>
</dbReference>
<dbReference type="AlphaFoldDB" id="A0A6V7S188"/>
<name>A0A6V7S188_PLAVN</name>
<dbReference type="EMBL" id="LR865369">
    <property type="protein sequence ID" value="CAD2088846.1"/>
    <property type="molecule type" value="Genomic_DNA"/>
</dbReference>
<dbReference type="InterPro" id="IPR042299">
    <property type="entry name" value="Ufd1-like_Nn"/>
</dbReference>
<accession>A0A6V7S188</accession>
<dbReference type="GO" id="GO:0006511">
    <property type="term" value="P:ubiquitin-dependent protein catabolic process"/>
    <property type="evidence" value="ECO:0007669"/>
    <property type="project" value="InterPro"/>
</dbReference>
<dbReference type="PANTHER" id="PTHR12555:SF13">
    <property type="entry name" value="UBIQUITIN RECOGNITION FACTOR IN ER-ASSOCIATED DEGRADATION PROTEIN 1"/>
    <property type="match status" value="1"/>
</dbReference>
<dbReference type="VEuPathDB" id="PlasmoDB:PVLDE_0700520"/>
<organism evidence="5 6">
    <name type="scientific">Plasmodium vinckei lentum</name>
    <dbReference type="NCBI Taxonomy" id="138297"/>
    <lineage>
        <taxon>Eukaryota</taxon>
        <taxon>Sar</taxon>
        <taxon>Alveolata</taxon>
        <taxon>Apicomplexa</taxon>
        <taxon>Aconoidasida</taxon>
        <taxon>Haemosporida</taxon>
        <taxon>Plasmodiidae</taxon>
        <taxon>Plasmodium</taxon>
        <taxon>Plasmodium (Vinckeia)</taxon>
    </lineage>
</organism>
<dbReference type="Pfam" id="PF24842">
    <property type="entry name" value="UFD1_N2"/>
    <property type="match status" value="1"/>
</dbReference>
<evidence type="ECO:0000256" key="2">
    <source>
        <dbReference type="ARBA" id="ARBA00022786"/>
    </source>
</evidence>